<reference evidence="10 11" key="1">
    <citation type="journal article" date="2015" name="Plant Cell">
        <title>Oil accumulation by the oleaginous diatom Fistulifera solaris as revealed by the genome and transcriptome.</title>
        <authorList>
            <person name="Tanaka T."/>
            <person name="Maeda Y."/>
            <person name="Veluchamy A."/>
            <person name="Tanaka M."/>
            <person name="Abida H."/>
            <person name="Marechal E."/>
            <person name="Bowler C."/>
            <person name="Muto M."/>
            <person name="Sunaga Y."/>
            <person name="Tanaka M."/>
            <person name="Yoshino T."/>
            <person name="Taniguchi T."/>
            <person name="Fukuda Y."/>
            <person name="Nemoto M."/>
            <person name="Matsumoto M."/>
            <person name="Wong P.S."/>
            <person name="Aburatani S."/>
            <person name="Fujibuchi W."/>
        </authorList>
    </citation>
    <scope>NUCLEOTIDE SEQUENCE [LARGE SCALE GENOMIC DNA]</scope>
    <source>
        <strain evidence="10 11">JPCC DA0580</strain>
    </source>
</reference>
<evidence type="ECO:0000313" key="11">
    <source>
        <dbReference type="Proteomes" id="UP000198406"/>
    </source>
</evidence>
<dbReference type="Gene3D" id="3.40.50.80">
    <property type="entry name" value="Nucleotide-binding domain of ferredoxin-NADP reductase (FNR) module"/>
    <property type="match status" value="1"/>
</dbReference>
<feature type="transmembrane region" description="Helical" evidence="7">
    <location>
        <begin position="201"/>
        <end position="225"/>
    </location>
</feature>
<organism evidence="10 11">
    <name type="scientific">Fistulifera solaris</name>
    <name type="common">Oleaginous diatom</name>
    <dbReference type="NCBI Taxonomy" id="1519565"/>
    <lineage>
        <taxon>Eukaryota</taxon>
        <taxon>Sar</taxon>
        <taxon>Stramenopiles</taxon>
        <taxon>Ochrophyta</taxon>
        <taxon>Bacillariophyta</taxon>
        <taxon>Bacillariophyceae</taxon>
        <taxon>Bacillariophycidae</taxon>
        <taxon>Naviculales</taxon>
        <taxon>Naviculaceae</taxon>
        <taxon>Fistulifera</taxon>
    </lineage>
</organism>
<feature type="transmembrane region" description="Helical" evidence="7">
    <location>
        <begin position="160"/>
        <end position="180"/>
    </location>
</feature>
<dbReference type="GO" id="GO:0016491">
    <property type="term" value="F:oxidoreductase activity"/>
    <property type="evidence" value="ECO:0007669"/>
    <property type="project" value="UniProtKB-KW"/>
</dbReference>
<feature type="domain" description="Ferric reductase NAD binding" evidence="9">
    <location>
        <begin position="458"/>
        <end position="558"/>
    </location>
</feature>
<gene>
    <name evidence="10" type="ORF">FisN_23Hu263</name>
</gene>
<dbReference type="Pfam" id="PF08030">
    <property type="entry name" value="NAD_binding_6"/>
    <property type="match status" value="1"/>
</dbReference>
<feature type="compositionally biased region" description="Low complexity" evidence="6">
    <location>
        <begin position="576"/>
        <end position="588"/>
    </location>
</feature>
<evidence type="ECO:0000256" key="1">
    <source>
        <dbReference type="ARBA" id="ARBA00004141"/>
    </source>
</evidence>
<keyword evidence="4" id="KW-0560">Oxidoreductase</keyword>
<evidence type="ECO:0000313" key="10">
    <source>
        <dbReference type="EMBL" id="GAX18369.1"/>
    </source>
</evidence>
<keyword evidence="3 7" id="KW-1133">Transmembrane helix</keyword>
<dbReference type="GO" id="GO:0005886">
    <property type="term" value="C:plasma membrane"/>
    <property type="evidence" value="ECO:0007669"/>
    <property type="project" value="TreeGrafter"/>
</dbReference>
<dbReference type="PANTHER" id="PTHR11972">
    <property type="entry name" value="NADPH OXIDASE"/>
    <property type="match status" value="1"/>
</dbReference>
<feature type="transmembrane region" description="Helical" evidence="7">
    <location>
        <begin position="12"/>
        <end position="30"/>
    </location>
</feature>
<evidence type="ECO:0000256" key="6">
    <source>
        <dbReference type="SAM" id="MobiDB-lite"/>
    </source>
</evidence>
<dbReference type="Proteomes" id="UP000198406">
    <property type="component" value="Unassembled WGS sequence"/>
</dbReference>
<accession>A0A1Z5JWT5</accession>
<keyword evidence="2 7" id="KW-0812">Transmembrane</keyword>
<dbReference type="CDD" id="cd06186">
    <property type="entry name" value="NOX_Duox_like_FAD_NADP"/>
    <property type="match status" value="1"/>
</dbReference>
<evidence type="ECO:0000256" key="5">
    <source>
        <dbReference type="ARBA" id="ARBA00023136"/>
    </source>
</evidence>
<dbReference type="EMBL" id="BDSP01000127">
    <property type="protein sequence ID" value="GAX18369.1"/>
    <property type="molecule type" value="Genomic_DNA"/>
</dbReference>
<sequence>MDYEVEDWSSILVGLVAPAVLTSCICALLLTNHPLPTWRCGWFNKIAAGLRRHPSTKEGDAAIDASLASRLMSSFKFFLSSLRLPFQKMVSDAEYGHDLASKKINQFGRGEANFNAMSIWLVFLPMVISIVATLPDTIERADERAAEDGSSATAKRLERISYLFGWVSALCLSLFLIPITKHSVLLAAMGWSPIHALRIHIWFGYLAFVYMFIHGILLIPVWFIYEPYPVYKQIIPNPGCWDWTWTKENRNDILPQCRHVHANLSGVVAAVFFVVLWGSSLNWVRRANYRLFYISHITFGTLALLGTILHMYWFVIYFIPSITYYLASNTPTLVQAFASRFRGGVKIRKVVLVENSGGCVEVQMEAHRTAHAVLDREPCQFIKLCVPTISLIWHPFDVFKSYSVDGMPDDTVRFLFRPVGPFTKELARRLTSDVVRPVTLVDGFYLGADKSELAMQHDCVTLVAGGVALSPYLTLIPALLNRIASAEISGDSVKTKSIVLHWVVREPGLCRHYVQNYINSILKRARVLNLDTTLAVYVYLTGGDKNLGDPSEMTAAAELSKSTVETPFADQSANLSPDDTADAGSGSSDEGKSTRDYTVVVQKNSTGHPLELARMLPRRYSAAVWNIPFFVFYSGVTFFGFWYLFSQTPDKARSYYELSKMTWIVVDAVLMYFGFGILSEAFVLGLRKYWPQPKLDDFEIVAANGKMKELSDSDNGDVINVEDGNLPSANVTIVYRQGRPDADQVFEDARMAAEPGIFMCGPSALTHMVKAEASKENSYLGLTRYCLYDEPYEM</sequence>
<feature type="transmembrane region" description="Helical" evidence="7">
    <location>
        <begin position="322"/>
        <end position="339"/>
    </location>
</feature>
<dbReference type="InterPro" id="IPR013130">
    <property type="entry name" value="Fe3_Rdtase_TM_dom"/>
</dbReference>
<feature type="transmembrane region" description="Helical" evidence="7">
    <location>
        <begin position="264"/>
        <end position="284"/>
    </location>
</feature>
<dbReference type="InterPro" id="IPR013121">
    <property type="entry name" value="Fe_red_NAD-bd_6"/>
</dbReference>
<evidence type="ECO:0000256" key="2">
    <source>
        <dbReference type="ARBA" id="ARBA00022692"/>
    </source>
</evidence>
<dbReference type="OrthoDB" id="10006946at2759"/>
<feature type="region of interest" description="Disordered" evidence="6">
    <location>
        <begin position="570"/>
        <end position="596"/>
    </location>
</feature>
<evidence type="ECO:0008006" key="12">
    <source>
        <dbReference type="Google" id="ProtNLM"/>
    </source>
</evidence>
<dbReference type="InterPro" id="IPR039261">
    <property type="entry name" value="FNR_nucleotide-bd"/>
</dbReference>
<evidence type="ECO:0000259" key="9">
    <source>
        <dbReference type="Pfam" id="PF08030"/>
    </source>
</evidence>
<protein>
    <recommendedName>
        <fullName evidence="12">FAD-binding FR-type domain-containing protein</fullName>
    </recommendedName>
</protein>
<dbReference type="InParanoid" id="A0A1Z5JWT5"/>
<feature type="transmembrane region" description="Helical" evidence="7">
    <location>
        <begin position="664"/>
        <end position="686"/>
    </location>
</feature>
<feature type="domain" description="Ferric oxidoreductase" evidence="8">
    <location>
        <begin position="164"/>
        <end position="306"/>
    </location>
</feature>
<proteinExistence type="predicted"/>
<evidence type="ECO:0000259" key="8">
    <source>
        <dbReference type="Pfam" id="PF01794"/>
    </source>
</evidence>
<feature type="transmembrane region" description="Helical" evidence="7">
    <location>
        <begin position="112"/>
        <end position="134"/>
    </location>
</feature>
<evidence type="ECO:0000256" key="3">
    <source>
        <dbReference type="ARBA" id="ARBA00022989"/>
    </source>
</evidence>
<dbReference type="AlphaFoldDB" id="A0A1Z5JWT5"/>
<keyword evidence="11" id="KW-1185">Reference proteome</keyword>
<dbReference type="PANTHER" id="PTHR11972:SF193">
    <property type="entry name" value="FAD-BINDING FR-TYPE DOMAIN-CONTAINING PROTEIN"/>
    <property type="match status" value="1"/>
</dbReference>
<comment type="caution">
    <text evidence="10">The sequence shown here is derived from an EMBL/GenBank/DDBJ whole genome shotgun (WGS) entry which is preliminary data.</text>
</comment>
<feature type="transmembrane region" description="Helical" evidence="7">
    <location>
        <begin position="291"/>
        <end position="316"/>
    </location>
</feature>
<feature type="transmembrane region" description="Helical" evidence="7">
    <location>
        <begin position="623"/>
        <end position="644"/>
    </location>
</feature>
<comment type="subcellular location">
    <subcellularLocation>
        <location evidence="1">Membrane</location>
        <topology evidence="1">Multi-pass membrane protein</topology>
    </subcellularLocation>
</comment>
<name>A0A1Z5JWT5_FISSO</name>
<evidence type="ECO:0000256" key="7">
    <source>
        <dbReference type="SAM" id="Phobius"/>
    </source>
</evidence>
<dbReference type="Pfam" id="PF01794">
    <property type="entry name" value="Ferric_reduct"/>
    <property type="match status" value="1"/>
</dbReference>
<keyword evidence="5 7" id="KW-0472">Membrane</keyword>
<evidence type="ECO:0000256" key="4">
    <source>
        <dbReference type="ARBA" id="ARBA00023002"/>
    </source>
</evidence>
<dbReference type="InterPro" id="IPR050369">
    <property type="entry name" value="RBOH/FRE"/>
</dbReference>